<reference evidence="1" key="1">
    <citation type="journal article" date="2019" name="Philos. Trans. R. Soc. Lond., B, Biol. Sci.">
        <title>Targeted metagenomic recovery of four divergent viruses reveals shared and distinctive characteristics of giant viruses of marine eukaryotes.</title>
        <authorList>
            <person name="Needham D.M."/>
            <person name="Poirier C."/>
            <person name="Hehenberger E."/>
            <person name="Jimenez V."/>
            <person name="Swalwell J.E."/>
            <person name="Santoro A.E."/>
            <person name="Worden A.Z."/>
        </authorList>
    </citation>
    <scope>NUCLEOTIDE SEQUENCE</scope>
    <source>
        <strain evidence="1">OPacV-662</strain>
    </source>
</reference>
<organism evidence="1">
    <name type="scientific">Megaviridae environmental sample</name>
    <dbReference type="NCBI Taxonomy" id="1737588"/>
    <lineage>
        <taxon>Viruses</taxon>
        <taxon>Varidnaviria</taxon>
        <taxon>Bamfordvirae</taxon>
        <taxon>Nucleocytoviricota</taxon>
        <taxon>Megaviricetes</taxon>
        <taxon>Imitervirales</taxon>
        <taxon>Mimiviridae</taxon>
        <taxon>environmental samples</taxon>
    </lineage>
</organism>
<name>A0A5J6VJ16_9VIRU</name>
<protein>
    <submittedName>
        <fullName evidence="1">Uncharacterized protein</fullName>
    </submittedName>
</protein>
<accession>A0A5J6VJ16</accession>
<sequence>MTDDKYYDKTTYLNIDSSHRQRFNIPTYGDNYVLNSNPLYFTEGSNTIRIDMQHNITVDDNITIDNVFHKSFTGKFTLSIDNNIIYIDGIEDSLEFINMLKLERIFTITGLIGSSTINPISNNYIFTYLPVDIFNQQHDVKIIDDRIYIDVLLQTFKQEVIESTFTITLNSIAGIPINDITTCIPSTPFITNQLHAVSQIDANSIYFTSSYTATYTTHGGGNHVKVMILKDITNGFPYASEFTYQVNRALINVKSVSLVSSEVPHTIKTFNTPMKINFKLIYDLQHVFTAELEPACYTIDSLVEEFETQMNKLTFDIYTYKFIVSKDKQQRLTIESFLGSIINFEIVGVERSPDTQLVTRLDFKRPNLVFYKTTDIIIIENSNSIFGIPAELLNKRHTNFTITEDNIMIHIPDYKPVNETYDTIGSNVWAYKQVDILYIKSESKEFIDLFNLHHLPDNIAYSKAVGTLSPKLLPWSYFNVHLDMMNHQVNEFILAKIQIDSEYAKYLFNTYTPNIITFDPPLDKTAQLKFSIKSLNNNLIDLENNDISFTLKVVESIRIE</sequence>
<proteinExistence type="predicted"/>
<dbReference type="EMBL" id="MN448279">
    <property type="protein sequence ID" value="QFG74107.1"/>
    <property type="molecule type" value="Genomic_DNA"/>
</dbReference>
<evidence type="ECO:0000313" key="1">
    <source>
        <dbReference type="EMBL" id="QFG74107.1"/>
    </source>
</evidence>